<feature type="transmembrane region" description="Helical" evidence="1">
    <location>
        <begin position="6"/>
        <end position="27"/>
    </location>
</feature>
<accession>A0A1F8EW89</accession>
<keyword evidence="1" id="KW-0812">Transmembrane</keyword>
<feature type="transmembrane region" description="Helical" evidence="1">
    <location>
        <begin position="102"/>
        <end position="121"/>
    </location>
</feature>
<dbReference type="Proteomes" id="UP000177507">
    <property type="component" value="Unassembled WGS sequence"/>
</dbReference>
<gene>
    <name evidence="2" type="ORF">A2831_01860</name>
</gene>
<keyword evidence="1" id="KW-0472">Membrane</keyword>
<dbReference type="AlphaFoldDB" id="A0A1F8EW89"/>
<evidence type="ECO:0000256" key="1">
    <source>
        <dbReference type="SAM" id="Phobius"/>
    </source>
</evidence>
<reference evidence="2 3" key="1">
    <citation type="journal article" date="2016" name="Nat. Commun.">
        <title>Thousands of microbial genomes shed light on interconnected biogeochemical processes in an aquifer system.</title>
        <authorList>
            <person name="Anantharaman K."/>
            <person name="Brown C.T."/>
            <person name="Hug L.A."/>
            <person name="Sharon I."/>
            <person name="Castelle C.J."/>
            <person name="Probst A.J."/>
            <person name="Thomas B.C."/>
            <person name="Singh A."/>
            <person name="Wilkins M.J."/>
            <person name="Karaoz U."/>
            <person name="Brodie E.L."/>
            <person name="Williams K.H."/>
            <person name="Hubbard S.S."/>
            <person name="Banfield J.F."/>
        </authorList>
    </citation>
    <scope>NUCLEOTIDE SEQUENCE [LARGE SCALE GENOMIC DNA]</scope>
</reference>
<dbReference type="EMBL" id="MGJI01000017">
    <property type="protein sequence ID" value="OGN04768.1"/>
    <property type="molecule type" value="Genomic_DNA"/>
</dbReference>
<evidence type="ECO:0000313" key="3">
    <source>
        <dbReference type="Proteomes" id="UP000177507"/>
    </source>
</evidence>
<sequence length="150" mass="16981">MTFDFYKIIFDATVAFAMGAVVFGNFLKETSLGLDHPAYKLKEPAIKDRFRHIPFLLTVIASAFASILPDIIINILRNHDGLAIMLFWQIHYFFHGSPSLTMTYGLISQGGLSIILGLYLLKLSTRLKTKLDSEQLGREVELWLSSEVKK</sequence>
<comment type="caution">
    <text evidence="2">The sequence shown here is derived from an EMBL/GenBank/DDBJ whole genome shotgun (WGS) entry which is preliminary data.</text>
</comment>
<proteinExistence type="predicted"/>
<keyword evidence="1" id="KW-1133">Transmembrane helix</keyword>
<dbReference type="STRING" id="1802668.A2831_01860"/>
<evidence type="ECO:0000313" key="2">
    <source>
        <dbReference type="EMBL" id="OGN04768.1"/>
    </source>
</evidence>
<feature type="transmembrane region" description="Helical" evidence="1">
    <location>
        <begin position="55"/>
        <end position="76"/>
    </location>
</feature>
<name>A0A1F8EW89_9BACT</name>
<organism evidence="2 3">
    <name type="scientific">Candidatus Yanofskybacteria bacterium RIFCSPHIGHO2_01_FULL_44_17</name>
    <dbReference type="NCBI Taxonomy" id="1802668"/>
    <lineage>
        <taxon>Bacteria</taxon>
        <taxon>Candidatus Yanofskyibacteriota</taxon>
    </lineage>
</organism>
<protein>
    <submittedName>
        <fullName evidence="2">Uncharacterized protein</fullName>
    </submittedName>
</protein>